<proteinExistence type="predicted"/>
<dbReference type="AlphaFoldDB" id="A0A2P2MAC3"/>
<organism evidence="1">
    <name type="scientific">Rhizophora mucronata</name>
    <name type="common">Asiatic mangrove</name>
    <dbReference type="NCBI Taxonomy" id="61149"/>
    <lineage>
        <taxon>Eukaryota</taxon>
        <taxon>Viridiplantae</taxon>
        <taxon>Streptophyta</taxon>
        <taxon>Embryophyta</taxon>
        <taxon>Tracheophyta</taxon>
        <taxon>Spermatophyta</taxon>
        <taxon>Magnoliopsida</taxon>
        <taxon>eudicotyledons</taxon>
        <taxon>Gunneridae</taxon>
        <taxon>Pentapetalae</taxon>
        <taxon>rosids</taxon>
        <taxon>fabids</taxon>
        <taxon>Malpighiales</taxon>
        <taxon>Rhizophoraceae</taxon>
        <taxon>Rhizophora</taxon>
    </lineage>
</organism>
<protein>
    <submittedName>
        <fullName evidence="1">RNA-binding protein 5 isoform X4</fullName>
    </submittedName>
</protein>
<evidence type="ECO:0000313" key="1">
    <source>
        <dbReference type="EMBL" id="MBX27174.1"/>
    </source>
</evidence>
<name>A0A2P2MAC3_RHIMU</name>
<dbReference type="EMBL" id="GGEC01046690">
    <property type="protein sequence ID" value="MBX27174.1"/>
    <property type="molecule type" value="Transcribed_RNA"/>
</dbReference>
<sequence>MPRAFLVQDLGQDLHSQAAWQLPQLRQLHLLNRYQNSCFLNFEGLIVYRLYFCVVYMIRSCPPMGKEDLLDNTHILCHCPSLAGKAAHEYAQVC</sequence>
<accession>A0A2P2MAC3</accession>
<reference evidence="1" key="1">
    <citation type="submission" date="2018-02" db="EMBL/GenBank/DDBJ databases">
        <title>Rhizophora mucronata_Transcriptome.</title>
        <authorList>
            <person name="Meera S.P."/>
            <person name="Sreeshan A."/>
            <person name="Augustine A."/>
        </authorList>
    </citation>
    <scope>NUCLEOTIDE SEQUENCE</scope>
    <source>
        <tissue evidence="1">Leaf</tissue>
    </source>
</reference>